<dbReference type="PRINTS" id="PR00420">
    <property type="entry name" value="RNGMNOXGNASE"/>
</dbReference>
<comment type="similarity">
    <text evidence="2">Belongs to the PheA/TfdB FAD monooxygenase family.</text>
</comment>
<dbReference type="SUPFAM" id="SSF52833">
    <property type="entry name" value="Thioredoxin-like"/>
    <property type="match status" value="1"/>
</dbReference>
<dbReference type="PANTHER" id="PTHR43004">
    <property type="entry name" value="TRK SYSTEM POTASSIUM UPTAKE PROTEIN"/>
    <property type="match status" value="1"/>
</dbReference>
<dbReference type="Proteomes" id="UP000638732">
    <property type="component" value="Unassembled WGS sequence"/>
</dbReference>
<reference evidence="6" key="2">
    <citation type="submission" date="2020-10" db="EMBL/GenBank/DDBJ databases">
        <title>Mucilaginibacter sp. nov., isolated from soil.</title>
        <authorList>
            <person name="Jeon C.O."/>
        </authorList>
    </citation>
    <scope>NUCLEOTIDE SEQUENCE</scope>
    <source>
        <strain evidence="6">R11</strain>
    </source>
</reference>
<evidence type="ECO:0000256" key="4">
    <source>
        <dbReference type="ARBA" id="ARBA00022827"/>
    </source>
</evidence>
<dbReference type="RefSeq" id="WP_166586304.1">
    <property type="nucleotide sequence ID" value="NZ_WWEO01000043.1"/>
</dbReference>
<evidence type="ECO:0000313" key="7">
    <source>
        <dbReference type="Proteomes" id="UP000638732"/>
    </source>
</evidence>
<keyword evidence="6" id="KW-0503">Monooxygenase</keyword>
<dbReference type="InterPro" id="IPR050641">
    <property type="entry name" value="RIFMO-like"/>
</dbReference>
<keyword evidence="4" id="KW-0274">FAD</keyword>
<comment type="cofactor">
    <cofactor evidence="1">
        <name>FAD</name>
        <dbReference type="ChEBI" id="CHEBI:57692"/>
    </cofactor>
</comment>
<dbReference type="Gene3D" id="3.40.30.120">
    <property type="match status" value="1"/>
</dbReference>
<evidence type="ECO:0000256" key="2">
    <source>
        <dbReference type="ARBA" id="ARBA00007801"/>
    </source>
</evidence>
<keyword evidence="7" id="KW-1185">Reference proteome</keyword>
<dbReference type="AlphaFoldDB" id="A0A965ZII0"/>
<evidence type="ECO:0000313" key="6">
    <source>
        <dbReference type="EMBL" id="NCD70321.1"/>
    </source>
</evidence>
<dbReference type="GO" id="GO:0016709">
    <property type="term" value="F:oxidoreductase activity, acting on paired donors, with incorporation or reduction of molecular oxygen, NAD(P)H as one donor, and incorporation of one atom of oxygen"/>
    <property type="evidence" value="ECO:0007669"/>
    <property type="project" value="UniProtKB-ARBA"/>
</dbReference>
<dbReference type="Gene3D" id="3.30.70.2450">
    <property type="match status" value="1"/>
</dbReference>
<dbReference type="InterPro" id="IPR036249">
    <property type="entry name" value="Thioredoxin-like_sf"/>
</dbReference>
<evidence type="ECO:0000256" key="3">
    <source>
        <dbReference type="ARBA" id="ARBA00022630"/>
    </source>
</evidence>
<dbReference type="InterPro" id="IPR002938">
    <property type="entry name" value="FAD-bd"/>
</dbReference>
<name>A0A965ZII0_9SPHI</name>
<dbReference type="Pfam" id="PF01494">
    <property type="entry name" value="FAD_binding_3"/>
    <property type="match status" value="1"/>
</dbReference>
<sequence length="531" mass="60016">MKLISQNTKVLIIGAGPSGLMMAAQLLRYGIEPIIIDSKLGPTDYSKALAVQARSMEIYRQMGLVDEVLKGGKPNTGLHFFYDGKLKSTLEIVNTGEGETPYPYIFIYPQSKNERVLINDLTQKVVPVYWGTTLKSLKQNAKSVDAIITGDGEDVTITADWVIGADGAHSEVRHQLNIHFNGDTYPHLFYLADFVSNHDDEYIGLNLSAKGFAGFFPTSEKNGYRLIGSMPNQLMDKADVTFDDIIPFTEQITHKSLIVNKCNWFTTYKLSHRMADKFRSGRCFLIGDAAHIHSPVGGQGMNTGLQDAYNLAWKLAGVINGKLYETTLNSYAAERMPVASQLLKTTDRLFNIIMSKSWFSQGLKKYVLPQALQLLWKNESIRKAFFQRVSQLDINYRHSNINLHLSHAHRIKAGDRLPYLKLYDEKKQVETDLHAWCSKPGFTLILLGRLPEMELLAFARWITQYYGPGLNFFYLPPSDKNQHIFDAFEVKTDHAKALVVRPDNYIGFLSDTVDMDIINNYLHSNAGLIRL</sequence>
<comment type="caution">
    <text evidence="6">The sequence shown here is derived from an EMBL/GenBank/DDBJ whole genome shotgun (WGS) entry which is preliminary data.</text>
</comment>
<reference evidence="6" key="1">
    <citation type="submission" date="2020-01" db="EMBL/GenBank/DDBJ databases">
        <authorList>
            <person name="Seo Y.L."/>
        </authorList>
    </citation>
    <scope>NUCLEOTIDE SEQUENCE</scope>
    <source>
        <strain evidence="6">R11</strain>
    </source>
</reference>
<organism evidence="6 7">
    <name type="scientific">Mucilaginibacter agri</name>
    <dbReference type="NCBI Taxonomy" id="2695265"/>
    <lineage>
        <taxon>Bacteria</taxon>
        <taxon>Pseudomonadati</taxon>
        <taxon>Bacteroidota</taxon>
        <taxon>Sphingobacteriia</taxon>
        <taxon>Sphingobacteriales</taxon>
        <taxon>Sphingobacteriaceae</taxon>
        <taxon>Mucilaginibacter</taxon>
    </lineage>
</organism>
<dbReference type="PANTHER" id="PTHR43004:SF19">
    <property type="entry name" value="BINDING MONOOXYGENASE, PUTATIVE (JCVI)-RELATED"/>
    <property type="match status" value="1"/>
</dbReference>
<accession>A0A965ZII0</accession>
<protein>
    <submittedName>
        <fullName evidence="6">Monooxygenase</fullName>
    </submittedName>
</protein>
<proteinExistence type="inferred from homology"/>
<evidence type="ECO:0000256" key="1">
    <source>
        <dbReference type="ARBA" id="ARBA00001974"/>
    </source>
</evidence>
<feature type="domain" description="FAD-binding" evidence="5">
    <location>
        <begin position="8"/>
        <end position="344"/>
    </location>
</feature>
<keyword evidence="3" id="KW-0285">Flavoprotein</keyword>
<dbReference type="SUPFAM" id="SSF51905">
    <property type="entry name" value="FAD/NAD(P)-binding domain"/>
    <property type="match status" value="1"/>
</dbReference>
<dbReference type="EMBL" id="WWEO01000043">
    <property type="protein sequence ID" value="NCD70321.1"/>
    <property type="molecule type" value="Genomic_DNA"/>
</dbReference>
<dbReference type="Gene3D" id="3.50.50.60">
    <property type="entry name" value="FAD/NAD(P)-binding domain"/>
    <property type="match status" value="1"/>
</dbReference>
<gene>
    <name evidence="6" type="ORF">GSY63_13215</name>
</gene>
<dbReference type="InterPro" id="IPR036188">
    <property type="entry name" value="FAD/NAD-bd_sf"/>
</dbReference>
<keyword evidence="6" id="KW-0560">Oxidoreductase</keyword>
<evidence type="ECO:0000259" key="5">
    <source>
        <dbReference type="Pfam" id="PF01494"/>
    </source>
</evidence>
<dbReference type="GO" id="GO:0071949">
    <property type="term" value="F:FAD binding"/>
    <property type="evidence" value="ECO:0007669"/>
    <property type="project" value="InterPro"/>
</dbReference>